<dbReference type="Pfam" id="PF00563">
    <property type="entry name" value="EAL"/>
    <property type="match status" value="1"/>
</dbReference>
<keyword evidence="5" id="KW-1185">Reference proteome</keyword>
<dbReference type="SUPFAM" id="SSF141868">
    <property type="entry name" value="EAL domain-like"/>
    <property type="match status" value="1"/>
</dbReference>
<dbReference type="Pfam" id="PF00990">
    <property type="entry name" value="GGDEF"/>
    <property type="match status" value="1"/>
</dbReference>
<evidence type="ECO:0000256" key="1">
    <source>
        <dbReference type="SAM" id="MobiDB-lite"/>
    </source>
</evidence>
<evidence type="ECO:0000259" key="3">
    <source>
        <dbReference type="PROSITE" id="PS50887"/>
    </source>
</evidence>
<organism evidence="4 5">
    <name type="scientific">Croceibacterium xixiisoli</name>
    <dbReference type="NCBI Taxonomy" id="1476466"/>
    <lineage>
        <taxon>Bacteria</taxon>
        <taxon>Pseudomonadati</taxon>
        <taxon>Pseudomonadota</taxon>
        <taxon>Alphaproteobacteria</taxon>
        <taxon>Sphingomonadales</taxon>
        <taxon>Erythrobacteraceae</taxon>
        <taxon>Croceibacterium</taxon>
    </lineage>
</organism>
<protein>
    <submittedName>
        <fullName evidence="4">EAL domain-containing protein</fullName>
    </submittedName>
</protein>
<dbReference type="GO" id="GO:0071111">
    <property type="term" value="F:cyclic-guanylate-specific phosphodiesterase activity"/>
    <property type="evidence" value="ECO:0007669"/>
    <property type="project" value="InterPro"/>
</dbReference>
<sequence>MAEDRDRLTGLIDADAAVAQIAQWQHAAEGRGEAAPVHAMLLGLKRFAAVNLAFGADAGDRALVEVAERLVHFADSEFDNAWLVARVGGGSFLLVANEACSRERWQWLAEELAQVIGAPILDPGGDTVRPWPRMALLRAGLDEPPERMLLRLGEALERAQHHTDRRIEWVDGDVTVSGRPAQQLEADLLAALNRNEIEILFQPQFASDDGRIVGAEALARWQHPELGRIGADTLFSIAERADHVGQLSRHIARAALRAAASWPEPLRLSLNVTPVDLSLGNFAESIAELVEQAGFSPSRLTLEITEKALVAELDRSAGRLQKLVDVGVRVALDDFGAGFCNFRYLKLLPLHYLKLDRSMVEGITEDARDLAVLRGIVAMAHALDLAVIAEGVENETVRDVIQREGCDSWQGFLGATPLTDGEFRALFAASGKGGATSQPSPPSLPGEQSRSNPSSTETAR</sequence>
<feature type="domain" description="GGDEF" evidence="3">
    <location>
        <begin position="35"/>
        <end position="172"/>
    </location>
</feature>
<dbReference type="InterPro" id="IPR035919">
    <property type="entry name" value="EAL_sf"/>
</dbReference>
<comment type="caution">
    <text evidence="4">The sequence shown here is derived from an EMBL/GenBank/DDBJ whole genome shotgun (WGS) entry which is preliminary data.</text>
</comment>
<dbReference type="OrthoDB" id="9814202at2"/>
<dbReference type="PROSITE" id="PS50883">
    <property type="entry name" value="EAL"/>
    <property type="match status" value="1"/>
</dbReference>
<dbReference type="InterPro" id="IPR043128">
    <property type="entry name" value="Rev_trsase/Diguanyl_cyclase"/>
</dbReference>
<proteinExistence type="predicted"/>
<dbReference type="Gene3D" id="3.30.70.270">
    <property type="match status" value="1"/>
</dbReference>
<evidence type="ECO:0000313" key="4">
    <source>
        <dbReference type="EMBL" id="MXO99818.1"/>
    </source>
</evidence>
<dbReference type="SMART" id="SM00052">
    <property type="entry name" value="EAL"/>
    <property type="match status" value="1"/>
</dbReference>
<dbReference type="PROSITE" id="PS50887">
    <property type="entry name" value="GGDEF"/>
    <property type="match status" value="1"/>
</dbReference>
<dbReference type="Gene3D" id="3.20.20.450">
    <property type="entry name" value="EAL domain"/>
    <property type="match status" value="1"/>
</dbReference>
<feature type="region of interest" description="Disordered" evidence="1">
    <location>
        <begin position="430"/>
        <end position="460"/>
    </location>
</feature>
<dbReference type="CDD" id="cd01948">
    <property type="entry name" value="EAL"/>
    <property type="match status" value="1"/>
</dbReference>
<dbReference type="InterPro" id="IPR029787">
    <property type="entry name" value="Nucleotide_cyclase"/>
</dbReference>
<evidence type="ECO:0000313" key="5">
    <source>
        <dbReference type="Proteomes" id="UP000469430"/>
    </source>
</evidence>
<feature type="compositionally biased region" description="Polar residues" evidence="1">
    <location>
        <begin position="446"/>
        <end position="460"/>
    </location>
</feature>
<dbReference type="Proteomes" id="UP000469430">
    <property type="component" value="Unassembled WGS sequence"/>
</dbReference>
<feature type="domain" description="EAL" evidence="2">
    <location>
        <begin position="181"/>
        <end position="431"/>
    </location>
</feature>
<evidence type="ECO:0000259" key="2">
    <source>
        <dbReference type="PROSITE" id="PS50883"/>
    </source>
</evidence>
<dbReference type="RefSeq" id="WP_161391510.1">
    <property type="nucleotide sequence ID" value="NZ_JBHSCP010000001.1"/>
</dbReference>
<reference evidence="4 5" key="1">
    <citation type="submission" date="2019-12" db="EMBL/GenBank/DDBJ databases">
        <title>Genomic-based taxomic classification of the family Erythrobacteraceae.</title>
        <authorList>
            <person name="Xu L."/>
        </authorList>
    </citation>
    <scope>NUCLEOTIDE SEQUENCE [LARGE SCALE GENOMIC DNA]</scope>
    <source>
        <strain evidence="4 5">S36</strain>
    </source>
</reference>
<dbReference type="AlphaFoldDB" id="A0A6I4TYV6"/>
<dbReference type="InterPro" id="IPR050706">
    <property type="entry name" value="Cyclic-di-GMP_PDE-like"/>
</dbReference>
<name>A0A6I4TYV6_9SPHN</name>
<dbReference type="InterPro" id="IPR000160">
    <property type="entry name" value="GGDEF_dom"/>
</dbReference>
<dbReference type="PANTHER" id="PTHR33121">
    <property type="entry name" value="CYCLIC DI-GMP PHOSPHODIESTERASE PDEF"/>
    <property type="match status" value="1"/>
</dbReference>
<accession>A0A6I4TYV6</accession>
<gene>
    <name evidence="4" type="ORF">GRI97_12565</name>
</gene>
<dbReference type="PANTHER" id="PTHR33121:SF70">
    <property type="entry name" value="SIGNALING PROTEIN YKOW"/>
    <property type="match status" value="1"/>
</dbReference>
<dbReference type="EMBL" id="WTYJ01000002">
    <property type="protein sequence ID" value="MXO99818.1"/>
    <property type="molecule type" value="Genomic_DNA"/>
</dbReference>
<dbReference type="SMART" id="SM00267">
    <property type="entry name" value="GGDEF"/>
    <property type="match status" value="1"/>
</dbReference>
<dbReference type="SUPFAM" id="SSF55073">
    <property type="entry name" value="Nucleotide cyclase"/>
    <property type="match status" value="1"/>
</dbReference>
<dbReference type="InterPro" id="IPR001633">
    <property type="entry name" value="EAL_dom"/>
</dbReference>